<evidence type="ECO:0000313" key="8">
    <source>
        <dbReference type="Proteomes" id="UP000837857"/>
    </source>
</evidence>
<dbReference type="Pfam" id="PF07686">
    <property type="entry name" value="V-set"/>
    <property type="match status" value="1"/>
</dbReference>
<feature type="transmembrane region" description="Helical" evidence="5">
    <location>
        <begin position="171"/>
        <end position="190"/>
    </location>
</feature>
<protein>
    <recommendedName>
        <fullName evidence="6">Ig-like domain-containing protein</fullName>
    </recommendedName>
</protein>
<feature type="domain" description="Ig-like" evidence="6">
    <location>
        <begin position="447"/>
        <end position="531"/>
    </location>
</feature>
<evidence type="ECO:0000313" key="7">
    <source>
        <dbReference type="EMBL" id="CAH2071449.1"/>
    </source>
</evidence>
<evidence type="ECO:0000259" key="6">
    <source>
        <dbReference type="PROSITE" id="PS50835"/>
    </source>
</evidence>
<keyword evidence="3" id="KW-1015">Disulfide bond</keyword>
<dbReference type="SUPFAM" id="SSF48726">
    <property type="entry name" value="Immunoglobulin"/>
    <property type="match status" value="3"/>
</dbReference>
<evidence type="ECO:0000256" key="4">
    <source>
        <dbReference type="ARBA" id="ARBA00023319"/>
    </source>
</evidence>
<keyword evidence="1" id="KW-0732">Signal</keyword>
<dbReference type="InterPro" id="IPR013098">
    <property type="entry name" value="Ig_I-set"/>
</dbReference>
<dbReference type="PANTHER" id="PTHR12231">
    <property type="entry name" value="CTX-RELATED TYPE I TRANSMEMBRANE PROTEIN"/>
    <property type="match status" value="1"/>
</dbReference>
<dbReference type="Pfam" id="PF13927">
    <property type="entry name" value="Ig_3"/>
    <property type="match status" value="1"/>
</dbReference>
<keyword evidence="2" id="KW-0677">Repeat</keyword>
<accession>A0ABN8J292</accession>
<feature type="domain" description="Ig-like" evidence="6">
    <location>
        <begin position="542"/>
        <end position="635"/>
    </location>
</feature>
<dbReference type="PROSITE" id="PS50835">
    <property type="entry name" value="IG_LIKE"/>
    <property type="match status" value="3"/>
</dbReference>
<evidence type="ECO:0000256" key="5">
    <source>
        <dbReference type="SAM" id="Phobius"/>
    </source>
</evidence>
<name>A0ABN8J292_9NEOP</name>
<dbReference type="EMBL" id="OW152818">
    <property type="protein sequence ID" value="CAH2071449.1"/>
    <property type="molecule type" value="Genomic_DNA"/>
</dbReference>
<dbReference type="InterPro" id="IPR013106">
    <property type="entry name" value="Ig_V-set"/>
</dbReference>
<proteinExistence type="predicted"/>
<dbReference type="CDD" id="cd00096">
    <property type="entry name" value="Ig"/>
    <property type="match status" value="1"/>
</dbReference>
<dbReference type="InterPro" id="IPR007110">
    <property type="entry name" value="Ig-like_dom"/>
</dbReference>
<organism evidence="7 8">
    <name type="scientific">Iphiclides podalirius</name>
    <name type="common">scarce swallowtail</name>
    <dbReference type="NCBI Taxonomy" id="110791"/>
    <lineage>
        <taxon>Eukaryota</taxon>
        <taxon>Metazoa</taxon>
        <taxon>Ecdysozoa</taxon>
        <taxon>Arthropoda</taxon>
        <taxon>Hexapoda</taxon>
        <taxon>Insecta</taxon>
        <taxon>Pterygota</taxon>
        <taxon>Neoptera</taxon>
        <taxon>Endopterygota</taxon>
        <taxon>Lepidoptera</taxon>
        <taxon>Glossata</taxon>
        <taxon>Ditrysia</taxon>
        <taxon>Papilionoidea</taxon>
        <taxon>Papilionidae</taxon>
        <taxon>Papilioninae</taxon>
        <taxon>Iphiclides</taxon>
    </lineage>
</organism>
<dbReference type="SMART" id="SM00409">
    <property type="entry name" value="IG"/>
    <property type="match status" value="3"/>
</dbReference>
<dbReference type="Gene3D" id="2.60.40.10">
    <property type="entry name" value="Immunoglobulins"/>
    <property type="match status" value="3"/>
</dbReference>
<keyword evidence="8" id="KW-1185">Reference proteome</keyword>
<dbReference type="Pfam" id="PF07679">
    <property type="entry name" value="I-set"/>
    <property type="match status" value="1"/>
</dbReference>
<dbReference type="InterPro" id="IPR003599">
    <property type="entry name" value="Ig_sub"/>
</dbReference>
<feature type="domain" description="Ig-like" evidence="6">
    <location>
        <begin position="345"/>
        <end position="437"/>
    </location>
</feature>
<evidence type="ECO:0000256" key="1">
    <source>
        <dbReference type="ARBA" id="ARBA00022729"/>
    </source>
</evidence>
<evidence type="ECO:0000256" key="3">
    <source>
        <dbReference type="ARBA" id="ARBA00023157"/>
    </source>
</evidence>
<dbReference type="InterPro" id="IPR051170">
    <property type="entry name" value="Neural/epithelial_adhesion"/>
</dbReference>
<dbReference type="InterPro" id="IPR036179">
    <property type="entry name" value="Ig-like_dom_sf"/>
</dbReference>
<dbReference type="SMART" id="SM00408">
    <property type="entry name" value="IGc2"/>
    <property type="match status" value="3"/>
</dbReference>
<dbReference type="Proteomes" id="UP000837857">
    <property type="component" value="Chromosome 6"/>
</dbReference>
<feature type="transmembrane region" description="Helical" evidence="5">
    <location>
        <begin position="111"/>
        <end position="129"/>
    </location>
</feature>
<keyword evidence="5" id="KW-0812">Transmembrane</keyword>
<keyword evidence="4" id="KW-0393">Immunoglobulin domain</keyword>
<dbReference type="InterPro" id="IPR013783">
    <property type="entry name" value="Ig-like_fold"/>
</dbReference>
<evidence type="ECO:0000256" key="2">
    <source>
        <dbReference type="ARBA" id="ARBA00022737"/>
    </source>
</evidence>
<feature type="non-terminal residue" evidence="7">
    <location>
        <position position="1"/>
    </location>
</feature>
<dbReference type="Gene3D" id="3.40.190.10">
    <property type="entry name" value="Periplasmic binding protein-like II"/>
    <property type="match status" value="3"/>
</dbReference>
<sequence length="699" mass="78480">MKITDGVPSGADGDLLRLIAEKLNASLKLITPHRGFGWGKLEEDGTWSGSLADVYYDLANLSMTSASITLSRFTHFQMSMDYNTVKVVWVTHPSTLESPSLKLFRPFDFEVRIALAVSFLLVIVLTMFIRRNCWNAVLGSLNVPRPRRSLVFYSWEVCMGMPSNKLPTKLAFLYVVLFWIWYCFLIRTFYTVFLIKALKTNVYCSDLLKIEDAIAANYGIGGGLALKDYYIDEPTIYNRWINFESNEIFAAMLNLSEGQKYVIAINYETSKIFQRNHSLDLHILPQRVISSPTVIFFKKFSPLADSINSVLTQLVETGFTSKLYKNYTKSKFTNRQDISTVIGAQRVSISEKNVTVVIGRDATLTCNVENLENYKVAWLRVDTQTILTIGQHVITKNHRVAVARVEPHAWALTLREVRPSDTALYMCQINTEPMTAQSFQLHVYVPPDIVDSDSSGEVIVHEGDSIALHCAASGIPKPTITWRREDLKLLTVGGEKVAKWEGAWLNVTSAQCDMNGALFCIASNGVPPSVSKRIPLHVLCRPKTEIIQKMFGVYIGEDASLQCHIKAYPPPKVYWTNMYQDRIKDGSKHETKTILNAYEHTSHLKINNVTREDAGRYHCHAVNSLGDGENSVTLYMFATTTALSTTTGQFVMTSGHRTNASANYELDSTNTDTALLESDAFVVVLSQHQMQDKGVITTS</sequence>
<dbReference type="InterPro" id="IPR003598">
    <property type="entry name" value="Ig_sub2"/>
</dbReference>
<keyword evidence="5" id="KW-0472">Membrane</keyword>
<dbReference type="SUPFAM" id="SSF53850">
    <property type="entry name" value="Periplasmic binding protein-like II"/>
    <property type="match status" value="1"/>
</dbReference>
<dbReference type="PANTHER" id="PTHR12231:SF253">
    <property type="entry name" value="DPR-INTERACTING PROTEIN ETA, ISOFORM B-RELATED"/>
    <property type="match status" value="1"/>
</dbReference>
<keyword evidence="5" id="KW-1133">Transmembrane helix</keyword>
<dbReference type="SMART" id="SM00406">
    <property type="entry name" value="IGv"/>
    <property type="match status" value="2"/>
</dbReference>
<reference evidence="7" key="1">
    <citation type="submission" date="2022-03" db="EMBL/GenBank/DDBJ databases">
        <authorList>
            <person name="Martin H S."/>
        </authorList>
    </citation>
    <scope>NUCLEOTIDE SEQUENCE</scope>
</reference>
<gene>
    <name evidence="7" type="ORF">IPOD504_LOCUS15128</name>
</gene>